<keyword evidence="2" id="KW-0285">Flavoprotein</keyword>
<evidence type="ECO:0000256" key="5">
    <source>
        <dbReference type="ARBA" id="ARBA00023284"/>
    </source>
</evidence>
<keyword evidence="3" id="KW-0274">FAD</keyword>
<evidence type="ECO:0000259" key="6">
    <source>
        <dbReference type="Pfam" id="PF07992"/>
    </source>
</evidence>
<dbReference type="PANTHER" id="PTHR43429">
    <property type="entry name" value="PYRIDINE NUCLEOTIDE-DISULFIDE OXIDOREDUCTASE DOMAIN-CONTAINING"/>
    <property type="match status" value="1"/>
</dbReference>
<dbReference type="GO" id="GO:0016491">
    <property type="term" value="F:oxidoreductase activity"/>
    <property type="evidence" value="ECO:0007669"/>
    <property type="project" value="UniProtKB-KW"/>
</dbReference>
<reference evidence="7" key="1">
    <citation type="submission" date="2023-03" db="EMBL/GenBank/DDBJ databases">
        <title>Stygiobacter electus gen. nov., sp. nov., facultatively anaerobic thermotolerant bacterium of the class Ignavibacteria from a well of Yessentuki mineral water deposit.</title>
        <authorList>
            <person name="Podosokorskaya O.A."/>
            <person name="Elcheninov A.G."/>
            <person name="Petrova N.F."/>
            <person name="Zavarzina D.G."/>
            <person name="Kublanov I.V."/>
            <person name="Merkel A.Y."/>
        </authorList>
    </citation>
    <scope>NUCLEOTIDE SEQUENCE</scope>
    <source>
        <strain evidence="7">09-Me</strain>
    </source>
</reference>
<proteinExistence type="predicted"/>
<dbReference type="RefSeq" id="WP_321535612.1">
    <property type="nucleotide sequence ID" value="NZ_JARGDL010000007.1"/>
</dbReference>
<evidence type="ECO:0000256" key="1">
    <source>
        <dbReference type="ARBA" id="ARBA00001974"/>
    </source>
</evidence>
<dbReference type="PRINTS" id="PR00368">
    <property type="entry name" value="FADPNR"/>
</dbReference>
<accession>A0AAE3NVW9</accession>
<evidence type="ECO:0000256" key="2">
    <source>
        <dbReference type="ARBA" id="ARBA00022630"/>
    </source>
</evidence>
<name>A0AAE3NVW9_9BACT</name>
<keyword evidence="4" id="KW-0560">Oxidoreductase</keyword>
<evidence type="ECO:0000256" key="4">
    <source>
        <dbReference type="ARBA" id="ARBA00023002"/>
    </source>
</evidence>
<dbReference type="Gene3D" id="3.50.50.60">
    <property type="entry name" value="FAD/NAD(P)-binding domain"/>
    <property type="match status" value="2"/>
</dbReference>
<dbReference type="SUPFAM" id="SSF51905">
    <property type="entry name" value="FAD/NAD(P)-binding domain"/>
    <property type="match status" value="2"/>
</dbReference>
<gene>
    <name evidence="7" type="ORF">P0M35_06770</name>
</gene>
<keyword evidence="5" id="KW-0676">Redox-active center</keyword>
<dbReference type="InterPro" id="IPR036188">
    <property type="entry name" value="FAD/NAD-bd_sf"/>
</dbReference>
<protein>
    <submittedName>
        <fullName evidence="7">FAD-dependent oxidoreductase</fullName>
    </submittedName>
</protein>
<organism evidence="7 8">
    <name type="scientific">Stygiobacter electus</name>
    <dbReference type="NCBI Taxonomy" id="3032292"/>
    <lineage>
        <taxon>Bacteria</taxon>
        <taxon>Pseudomonadati</taxon>
        <taxon>Ignavibacteriota</taxon>
        <taxon>Ignavibacteria</taxon>
        <taxon>Ignavibacteriales</taxon>
        <taxon>Melioribacteraceae</taxon>
        <taxon>Stygiobacter</taxon>
    </lineage>
</organism>
<evidence type="ECO:0000256" key="3">
    <source>
        <dbReference type="ARBA" id="ARBA00022827"/>
    </source>
</evidence>
<comment type="cofactor">
    <cofactor evidence="1">
        <name>FAD</name>
        <dbReference type="ChEBI" id="CHEBI:57692"/>
    </cofactor>
</comment>
<sequence length="451" mass="49867">MVKNIIVIGGNAAGPAAAAKAKRILPESNVILFEAGEFISTGTCELPYVLSGEIDDYKKIVFYDSKSFEEEKGVKVYTNSLVTNINRNSKTIEVINLITNQKFQFTYDKLILTTGSKANKLPDLPFSLNNVFTFKSVSDLIKIKNHIQRRNSNRVLIIGAGYIGIETSEALKKLDYEVILIEKEKLPLPDAEPEIQNLVFDSLDKNKILFYGNSKSIKYIYDNEKLKSISIDGWNYEIDFAIQTLGVKPNIDLAISSKIEIGNYGGIKVDSKLRTNDSNIFAAGDCIEVINKITNKNDYIPIATLAHEFGHIAGENAAGGNLIAKPIVKNIAVKIFDNIYEFVGLTLNQAIINKFNSLSVNAIVPNIIKVMPNSKNVFGKIIFDKSSMLILGASFYGGSEVIGFGDIISSFVHNKIKVTELAEVNYNYTPPSSPFVNLLSVLGRKVKKEIK</sequence>
<dbReference type="InterPro" id="IPR016156">
    <property type="entry name" value="FAD/NAD-linked_Rdtase_dimer_sf"/>
</dbReference>
<evidence type="ECO:0000313" key="8">
    <source>
        <dbReference type="Proteomes" id="UP001221302"/>
    </source>
</evidence>
<dbReference type="Pfam" id="PF07992">
    <property type="entry name" value="Pyr_redox_2"/>
    <property type="match status" value="1"/>
</dbReference>
<dbReference type="SUPFAM" id="SSF55424">
    <property type="entry name" value="FAD/NAD-linked reductases, dimerisation (C-terminal) domain"/>
    <property type="match status" value="1"/>
</dbReference>
<feature type="domain" description="FAD/NAD(P)-binding" evidence="6">
    <location>
        <begin position="4"/>
        <end position="294"/>
    </location>
</feature>
<dbReference type="PANTHER" id="PTHR43429:SF1">
    <property type="entry name" value="NAD(P)H SULFUR OXIDOREDUCTASE (COA-DEPENDENT)"/>
    <property type="match status" value="1"/>
</dbReference>
<keyword evidence="8" id="KW-1185">Reference proteome</keyword>
<dbReference type="Proteomes" id="UP001221302">
    <property type="component" value="Unassembled WGS sequence"/>
</dbReference>
<dbReference type="EMBL" id="JARGDL010000007">
    <property type="protein sequence ID" value="MDF1611846.1"/>
    <property type="molecule type" value="Genomic_DNA"/>
</dbReference>
<dbReference type="InterPro" id="IPR023753">
    <property type="entry name" value="FAD/NAD-binding_dom"/>
</dbReference>
<dbReference type="InterPro" id="IPR050260">
    <property type="entry name" value="FAD-bd_OxRdtase"/>
</dbReference>
<comment type="caution">
    <text evidence="7">The sequence shown here is derived from an EMBL/GenBank/DDBJ whole genome shotgun (WGS) entry which is preliminary data.</text>
</comment>
<evidence type="ECO:0000313" key="7">
    <source>
        <dbReference type="EMBL" id="MDF1611846.1"/>
    </source>
</evidence>
<dbReference type="PRINTS" id="PR00411">
    <property type="entry name" value="PNDRDTASEI"/>
</dbReference>
<dbReference type="AlphaFoldDB" id="A0AAE3NVW9"/>